<dbReference type="InterPro" id="IPR036683">
    <property type="entry name" value="CO_DH_flav_C_dom_sf"/>
</dbReference>
<keyword evidence="6" id="KW-1185">Reference proteome</keyword>
<dbReference type="InterPro" id="IPR036318">
    <property type="entry name" value="FAD-bd_PCMH-like_sf"/>
</dbReference>
<dbReference type="Pfam" id="PF00941">
    <property type="entry name" value="FAD_binding_5"/>
    <property type="match status" value="1"/>
</dbReference>
<evidence type="ECO:0000313" key="5">
    <source>
        <dbReference type="EMBL" id="RWR04460.1"/>
    </source>
</evidence>
<feature type="domain" description="FAD-binding PCMH-type" evidence="4">
    <location>
        <begin position="1"/>
        <end position="170"/>
    </location>
</feature>
<dbReference type="AlphaFoldDB" id="A0A443IJ27"/>
<dbReference type="PROSITE" id="PS51387">
    <property type="entry name" value="FAD_PCMH"/>
    <property type="match status" value="1"/>
</dbReference>
<accession>A0A443IJ27</accession>
<dbReference type="SMART" id="SM01092">
    <property type="entry name" value="CO_deh_flav_C"/>
    <property type="match status" value="1"/>
</dbReference>
<keyword evidence="1" id="KW-0285">Flavoprotein</keyword>
<dbReference type="GO" id="GO:0071949">
    <property type="term" value="F:FAD binding"/>
    <property type="evidence" value="ECO:0007669"/>
    <property type="project" value="InterPro"/>
</dbReference>
<organism evidence="5 6">
    <name type="scientific">Siminovitchia fortis</name>
    <dbReference type="NCBI Taxonomy" id="254758"/>
    <lineage>
        <taxon>Bacteria</taxon>
        <taxon>Bacillati</taxon>
        <taxon>Bacillota</taxon>
        <taxon>Bacilli</taxon>
        <taxon>Bacillales</taxon>
        <taxon>Bacillaceae</taxon>
        <taxon>Siminovitchia</taxon>
    </lineage>
</organism>
<dbReference type="Proteomes" id="UP000273811">
    <property type="component" value="Unassembled WGS sequence"/>
</dbReference>
<reference evidence="5" key="1">
    <citation type="submission" date="2018-12" db="EMBL/GenBank/DDBJ databases">
        <authorList>
            <person name="Sun L."/>
            <person name="Chen Z."/>
        </authorList>
    </citation>
    <scope>NUCLEOTIDE SEQUENCE [LARGE SCALE GENOMIC DNA]</scope>
    <source>
        <strain evidence="5">DSM 16012</strain>
    </source>
</reference>
<dbReference type="GO" id="GO:0016491">
    <property type="term" value="F:oxidoreductase activity"/>
    <property type="evidence" value="ECO:0007669"/>
    <property type="project" value="UniProtKB-KW"/>
</dbReference>
<evidence type="ECO:0000259" key="4">
    <source>
        <dbReference type="PROSITE" id="PS51387"/>
    </source>
</evidence>
<proteinExistence type="predicted"/>
<dbReference type="InterPro" id="IPR005107">
    <property type="entry name" value="CO_DH_flav_C"/>
</dbReference>
<dbReference type="EMBL" id="QYTU02000060">
    <property type="protein sequence ID" value="RWR04460.1"/>
    <property type="molecule type" value="Genomic_DNA"/>
</dbReference>
<dbReference type="InterPro" id="IPR016167">
    <property type="entry name" value="FAD-bd_PCMH_sub1"/>
</dbReference>
<dbReference type="SUPFAM" id="SSF56176">
    <property type="entry name" value="FAD-binding/transporter-associated domain-like"/>
    <property type="match status" value="1"/>
</dbReference>
<dbReference type="SUPFAM" id="SSF55447">
    <property type="entry name" value="CO dehydrogenase flavoprotein C-terminal domain-like"/>
    <property type="match status" value="1"/>
</dbReference>
<dbReference type="PANTHER" id="PTHR42659:SF2">
    <property type="entry name" value="XANTHINE DEHYDROGENASE SUBUNIT C-RELATED"/>
    <property type="match status" value="1"/>
</dbReference>
<dbReference type="InterPro" id="IPR002346">
    <property type="entry name" value="Mopterin_DH_FAD-bd"/>
</dbReference>
<dbReference type="Gene3D" id="3.30.390.50">
    <property type="entry name" value="CO dehydrogenase flavoprotein, C-terminal domain"/>
    <property type="match status" value="1"/>
</dbReference>
<dbReference type="InterPro" id="IPR016169">
    <property type="entry name" value="FAD-bd_PCMH_sub2"/>
</dbReference>
<dbReference type="Gene3D" id="3.30.465.10">
    <property type="match status" value="1"/>
</dbReference>
<comment type="caution">
    <text evidence="5">The sequence shown here is derived from an EMBL/GenBank/DDBJ whole genome shotgun (WGS) entry which is preliminary data.</text>
</comment>
<protein>
    <submittedName>
        <fullName evidence="5">Xanthine dehydrogenase</fullName>
    </submittedName>
</protein>
<sequence length="275" mass="30440">MIPFDFEYYRPDNVNDAVGLMQSLGAKKASIFCGGTEFITFARNNNIQAEAIIDIKGIPECHEFIDDGEQIVLGAALTLNEVIEAGCFPLLAETIRRIADHTSRNKITIGGHLNSRLIYREGMLPLLLSEAKLKIAGSDRERLISLGSSNRLQLEPGEMVTQIIIDKKYASLPFFHYKKTRCSKVGYPLVTIAAVKEQDKITAAFSGICSSPFRSKELESALNDDSLSPSARVEKSLEHLPAPVIEDFQGSAKYRKFILKNGLFLMIKDLEAAAK</sequence>
<keyword evidence="2" id="KW-0274">FAD</keyword>
<evidence type="ECO:0000256" key="3">
    <source>
        <dbReference type="ARBA" id="ARBA00023002"/>
    </source>
</evidence>
<dbReference type="PANTHER" id="PTHR42659">
    <property type="entry name" value="XANTHINE DEHYDROGENASE SUBUNIT C-RELATED"/>
    <property type="match status" value="1"/>
</dbReference>
<dbReference type="RefSeq" id="WP_120075809.1">
    <property type="nucleotide sequence ID" value="NZ_CP126113.1"/>
</dbReference>
<evidence type="ECO:0000313" key="6">
    <source>
        <dbReference type="Proteomes" id="UP000273811"/>
    </source>
</evidence>
<keyword evidence="3" id="KW-0560">Oxidoreductase</keyword>
<dbReference type="InterPro" id="IPR051312">
    <property type="entry name" value="Diverse_Substr_Oxidored"/>
</dbReference>
<dbReference type="Gene3D" id="3.30.43.10">
    <property type="entry name" value="Uridine Diphospho-n-acetylenolpyruvylglucosamine Reductase, domain 2"/>
    <property type="match status" value="1"/>
</dbReference>
<name>A0A443IJ27_9BACI</name>
<dbReference type="OrthoDB" id="9774454at2"/>
<evidence type="ECO:0000256" key="2">
    <source>
        <dbReference type="ARBA" id="ARBA00022827"/>
    </source>
</evidence>
<evidence type="ECO:0000256" key="1">
    <source>
        <dbReference type="ARBA" id="ARBA00022630"/>
    </source>
</evidence>
<gene>
    <name evidence="5" type="ORF">D4N35_016960</name>
</gene>
<dbReference type="InterPro" id="IPR016166">
    <property type="entry name" value="FAD-bd_PCMH"/>
</dbReference>